<sequence length="294" mass="32656">MLPAARPALRVTTQYDDDSTPNQLRLEDLEREQEAHATQLDLNRPPTLPTHYEWRPSAAPSVPPSYVQDAARLERVRQLQLQHQQLSGGYQLQLSDAYLLLSPFGATSGITRPAPTPPTSTTLLKPIVPYEVTGAHYLGNNGLEEHPTAPSAAPPPSVAPPRQLFVQSKQFAYAPPHQRNYASGPRIPLPYPPSFISITTRRPNAHASIYAKPFRPSQPDPTPDLFAERASKSLLDSYIPSWEVVRLLQQHRLARIPGVPGGTQQHTLAYPLRLFKRDSLQPRHIVKKSLAGAQ</sequence>
<feature type="compositionally biased region" description="Basic and acidic residues" evidence="1">
    <location>
        <begin position="25"/>
        <end position="35"/>
    </location>
</feature>
<organism evidence="2 3">
    <name type="scientific">Drosophila lebanonensis</name>
    <name type="common">Fruit fly</name>
    <name type="synonym">Scaptodrosophila lebanonensis</name>
    <dbReference type="NCBI Taxonomy" id="7225"/>
    <lineage>
        <taxon>Eukaryota</taxon>
        <taxon>Metazoa</taxon>
        <taxon>Ecdysozoa</taxon>
        <taxon>Arthropoda</taxon>
        <taxon>Hexapoda</taxon>
        <taxon>Insecta</taxon>
        <taxon>Pterygota</taxon>
        <taxon>Neoptera</taxon>
        <taxon>Endopterygota</taxon>
        <taxon>Diptera</taxon>
        <taxon>Brachycera</taxon>
        <taxon>Muscomorpha</taxon>
        <taxon>Ephydroidea</taxon>
        <taxon>Drosophilidae</taxon>
        <taxon>Scaptodrosophila</taxon>
    </lineage>
</organism>
<dbReference type="AlphaFoldDB" id="A0A6J2TX00"/>
<evidence type="ECO:0000313" key="2">
    <source>
        <dbReference type="Proteomes" id="UP000504634"/>
    </source>
</evidence>
<evidence type="ECO:0000313" key="3">
    <source>
        <dbReference type="RefSeq" id="XP_030379688.1"/>
    </source>
</evidence>
<accession>A0A6J2TX00</accession>
<dbReference type="Proteomes" id="UP000504634">
    <property type="component" value="Unplaced"/>
</dbReference>
<protein>
    <submittedName>
        <fullName evidence="3">Uncharacterized protein LOC115627935</fullName>
    </submittedName>
</protein>
<dbReference type="RefSeq" id="XP_030379688.1">
    <property type="nucleotide sequence ID" value="XM_030523828.1"/>
</dbReference>
<name>A0A6J2TX00_DROLE</name>
<feature type="region of interest" description="Disordered" evidence="1">
    <location>
        <begin position="140"/>
        <end position="161"/>
    </location>
</feature>
<feature type="region of interest" description="Disordered" evidence="1">
    <location>
        <begin position="1"/>
        <end position="63"/>
    </location>
</feature>
<reference evidence="3" key="1">
    <citation type="submission" date="2025-08" db="UniProtKB">
        <authorList>
            <consortium name="RefSeq"/>
        </authorList>
    </citation>
    <scope>IDENTIFICATION</scope>
    <source>
        <strain evidence="3">11010-0011.00</strain>
        <tissue evidence="3">Whole body</tissue>
    </source>
</reference>
<dbReference type="GeneID" id="115627935"/>
<keyword evidence="2" id="KW-1185">Reference proteome</keyword>
<proteinExistence type="predicted"/>
<dbReference type="OrthoDB" id="8017939at2759"/>
<evidence type="ECO:0000256" key="1">
    <source>
        <dbReference type="SAM" id="MobiDB-lite"/>
    </source>
</evidence>
<gene>
    <name evidence="3" type="primary">LOC115627935</name>
</gene>